<dbReference type="GO" id="GO:0000145">
    <property type="term" value="C:exocyst"/>
    <property type="evidence" value="ECO:0007669"/>
    <property type="project" value="UniProtKB-UniRule"/>
</dbReference>
<comment type="function">
    <text evidence="5">Component of the exocyst complex involved in the docking of exocytic vesicles with fusion sites on the plasma membrane.</text>
</comment>
<evidence type="ECO:0000259" key="7">
    <source>
        <dbReference type="Pfam" id="PF20651"/>
    </source>
</evidence>
<dbReference type="InterPro" id="IPR042045">
    <property type="entry name" value="EXOC6/Sec15_C_dom1"/>
</dbReference>
<dbReference type="Gene3D" id="1.20.58.670">
    <property type="entry name" value="Dsl1p vesicle tethering complex, Tip20p subunit, domain D"/>
    <property type="match status" value="1"/>
</dbReference>
<dbReference type="GO" id="GO:0006886">
    <property type="term" value="P:intracellular protein transport"/>
    <property type="evidence" value="ECO:0007669"/>
    <property type="project" value="InterPro"/>
</dbReference>
<dbReference type="GO" id="GO:0006893">
    <property type="term" value="P:Golgi to plasma membrane transport"/>
    <property type="evidence" value="ECO:0007669"/>
    <property type="project" value="TreeGrafter"/>
</dbReference>
<dbReference type="PANTHER" id="PTHR12702">
    <property type="entry name" value="SEC15"/>
    <property type="match status" value="1"/>
</dbReference>
<keyword evidence="2 5" id="KW-0813">Transport</keyword>
<sequence>MDEPSKEGKGRHDLLLQEIEAIDDYWGPTFRAIFDTDECDAFADKLENRIRCHDKDIEKLCSAHHQGFIESIRDLLELKGLANKIHGEVQAIDGEICQSINQLKLKGQELAESRRIEKNMKTTIEMLQNCLPVLRAYIKLQQQMKEKRFYPALKTLEQLEHIHLPSISHYRFSEHMKKSLAKVRESIKEASMIDLKDFLESIRKYSPKIGEVAMRHTAEQLNIDISTNSSAIKRLISPSPSGKLDAEAQSESLYSVEEDLSAQDLVDFSPVYRCLHIHTVLDAKESYENYYRKQRKKQARLALQPPTNMHETIEGYRQYFHGIVGFFVVEDHVMNTASTLVNRSYLDDVWNIAVSKIASSVRTHSSYCTDPALMLKIKNLVMLFSSTLKTYGYNVTQLVELLQEIRDHYNEVLMQRWVHVFRDIFDEDNYHPMQVTTAAEYQRVMDSFPYRDANLEAAPFPKRFPFSSMVPRVYRQIQNYIQACLQFSQDLNLSDQVIDDTLRRYTNLLLTRTLSGCLSTLIRKPSLSLLQLIQISINTNYLEESNGWLEEFIAQLTGASRELSHIARLQGRAVFRDVRDDAEQQIYEALKRKMDEFMELTNYDWLLNEPSGQASSYLMDLIAFLQSTFQAFTNLKEHVAQNACLTACRHIAEILMDLLMSEDIKSVSMGALQQVNLDVIQCEQFAASEPVPGFEDGTLLSTFLDLRQLLDLLLSWDWSAYFHDYGQETSKYLRVSPQRAIVVLEKLREADKRTVFSVLKKSERDKKKLMETVLRQLRQLLQSSA</sequence>
<evidence type="ECO:0000256" key="4">
    <source>
        <dbReference type="ARBA" id="ARBA00023054"/>
    </source>
</evidence>
<dbReference type="InterPro" id="IPR007225">
    <property type="entry name" value="EXOC6/Sec15"/>
</dbReference>
<evidence type="ECO:0000256" key="5">
    <source>
        <dbReference type="PIRNR" id="PIRNR025007"/>
    </source>
</evidence>
<keyword evidence="3 5" id="KW-0268">Exocytosis</keyword>
<dbReference type="EMBL" id="LR023846">
    <property type="protein sequence ID" value="SVE93465.1"/>
    <property type="molecule type" value="mRNA"/>
</dbReference>
<evidence type="ECO:0000256" key="1">
    <source>
        <dbReference type="ARBA" id="ARBA00007944"/>
    </source>
</evidence>
<feature type="domain" description="Exocyst complex component EXOC6/Sec15 N-terminal" evidence="7">
    <location>
        <begin position="45"/>
        <end position="214"/>
    </location>
</feature>
<reference evidence="8" key="1">
    <citation type="submission" date="2018-08" db="EMBL/GenBank/DDBJ databases">
        <authorList>
            <person name="Cornetti L."/>
        </authorList>
    </citation>
    <scope>NUCLEOTIDE SEQUENCE</scope>
    <source>
        <strain evidence="8">BE-ASS</strain>
    </source>
</reference>
<gene>
    <name evidence="8" type="primary">EOG090X01NK</name>
</gene>
<dbReference type="GO" id="GO:0090522">
    <property type="term" value="P:vesicle tethering involved in exocytosis"/>
    <property type="evidence" value="ECO:0007669"/>
    <property type="project" value="UniProtKB-UniRule"/>
</dbReference>
<evidence type="ECO:0000256" key="3">
    <source>
        <dbReference type="ARBA" id="ARBA00022483"/>
    </source>
</evidence>
<evidence type="ECO:0000259" key="6">
    <source>
        <dbReference type="Pfam" id="PF04091"/>
    </source>
</evidence>
<dbReference type="InterPro" id="IPR046361">
    <property type="entry name" value="EXOC6/Sec15_C"/>
</dbReference>
<proteinExistence type="evidence at transcript level"/>
<accession>A0A4Y7NMJ9</accession>
<dbReference type="PIRSF" id="PIRSF025007">
    <property type="entry name" value="Sec15"/>
    <property type="match status" value="1"/>
</dbReference>
<dbReference type="InterPro" id="IPR042044">
    <property type="entry name" value="EXOC6PINT-1/Sec15/Tip20_C_dom2"/>
</dbReference>
<dbReference type="FunFam" id="1.10.357.30:FF:000003">
    <property type="entry name" value="Exocyst complex component"/>
    <property type="match status" value="1"/>
</dbReference>
<dbReference type="AlphaFoldDB" id="A0A4Y7NMJ9"/>
<feature type="domain" description="Exocyst complex subunit EXOC6/Sec15 C-terminal" evidence="6">
    <location>
        <begin position="397"/>
        <end position="746"/>
    </location>
</feature>
<protein>
    <recommendedName>
        <fullName evidence="5">Exocyst complex component</fullName>
    </recommendedName>
</protein>
<keyword evidence="4" id="KW-0175">Coiled coil</keyword>
<dbReference type="Pfam" id="PF20651">
    <property type="entry name" value="EXOC6_Sec15_N"/>
    <property type="match status" value="1"/>
</dbReference>
<dbReference type="Gene3D" id="1.10.357.30">
    <property type="entry name" value="Exocyst complex subunit Sec15 C-terminal domain, N-terminal subdomain"/>
    <property type="match status" value="1"/>
</dbReference>
<dbReference type="PANTHER" id="PTHR12702:SF0">
    <property type="entry name" value="EXOCYST COMPLEX COMPONENT 6"/>
    <property type="match status" value="1"/>
</dbReference>
<evidence type="ECO:0000313" key="8">
    <source>
        <dbReference type="EMBL" id="SVE93465.1"/>
    </source>
</evidence>
<name>A0A4Y7NMJ9_9CRUS</name>
<dbReference type="FunFam" id="1.20.58.670:FF:000001">
    <property type="entry name" value="Exocyst complex component"/>
    <property type="match status" value="1"/>
</dbReference>
<comment type="similarity">
    <text evidence="1 5">Belongs to the SEC15 family.</text>
</comment>
<dbReference type="GO" id="GO:0016020">
    <property type="term" value="C:membrane"/>
    <property type="evidence" value="ECO:0007669"/>
    <property type="project" value="TreeGrafter"/>
</dbReference>
<dbReference type="Pfam" id="PF04091">
    <property type="entry name" value="Sec15_C"/>
    <property type="match status" value="1"/>
</dbReference>
<evidence type="ECO:0000256" key="2">
    <source>
        <dbReference type="ARBA" id="ARBA00022448"/>
    </source>
</evidence>
<organism evidence="8">
    <name type="scientific">Scapholeberis mucronata</name>
    <dbReference type="NCBI Taxonomy" id="202097"/>
    <lineage>
        <taxon>Eukaryota</taxon>
        <taxon>Metazoa</taxon>
        <taxon>Ecdysozoa</taxon>
        <taxon>Arthropoda</taxon>
        <taxon>Crustacea</taxon>
        <taxon>Branchiopoda</taxon>
        <taxon>Diplostraca</taxon>
        <taxon>Cladocera</taxon>
        <taxon>Anomopoda</taxon>
        <taxon>Daphniidae</taxon>
        <taxon>Scapholeberis</taxon>
    </lineage>
</organism>
<dbReference type="InterPro" id="IPR048359">
    <property type="entry name" value="EXOC6_Sec15_N"/>
</dbReference>